<dbReference type="InterPro" id="IPR015002">
    <property type="entry name" value="T6SS_Tdi1_C"/>
</dbReference>
<accession>A0ABP9VFG3</accession>
<name>A0ABP9VFG3_9DEIO</name>
<gene>
    <name evidence="2" type="ORF">Dxin01_03737</name>
</gene>
<evidence type="ECO:0000313" key="2">
    <source>
        <dbReference type="EMBL" id="GAA5503969.1"/>
    </source>
</evidence>
<comment type="caution">
    <text evidence="2">The sequence shown here is derived from an EMBL/GenBank/DDBJ whole genome shotgun (WGS) entry which is preliminary data.</text>
</comment>
<dbReference type="RefSeq" id="WP_353543934.1">
    <property type="nucleotide sequence ID" value="NZ_BAABRN010000078.1"/>
</dbReference>
<evidence type="ECO:0000313" key="3">
    <source>
        <dbReference type="Proteomes" id="UP001458946"/>
    </source>
</evidence>
<feature type="domain" description="T6SS immunity protein Tdi1 C-terminal" evidence="1">
    <location>
        <begin position="133"/>
        <end position="185"/>
    </location>
</feature>
<dbReference type="Pfam" id="PF08906">
    <property type="entry name" value="T6SS_Tdi1_C"/>
    <property type="match status" value="1"/>
</dbReference>
<reference evidence="2 3" key="1">
    <citation type="submission" date="2024-02" db="EMBL/GenBank/DDBJ databases">
        <title>Deinococcus xinjiangensis NBRC 107630.</title>
        <authorList>
            <person name="Ichikawa N."/>
            <person name="Katano-Makiyama Y."/>
            <person name="Hidaka K."/>
        </authorList>
    </citation>
    <scope>NUCLEOTIDE SEQUENCE [LARGE SCALE GENOMIC DNA]</scope>
    <source>
        <strain evidence="2 3">NBRC 107630</strain>
    </source>
</reference>
<organism evidence="2 3">
    <name type="scientific">Deinococcus xinjiangensis</name>
    <dbReference type="NCBI Taxonomy" id="457454"/>
    <lineage>
        <taxon>Bacteria</taxon>
        <taxon>Thermotogati</taxon>
        <taxon>Deinococcota</taxon>
        <taxon>Deinococci</taxon>
        <taxon>Deinococcales</taxon>
        <taxon>Deinococcaceae</taxon>
        <taxon>Deinococcus</taxon>
    </lineage>
</organism>
<protein>
    <recommendedName>
        <fullName evidence="1">T6SS immunity protein Tdi1 C-terminal domain-containing protein</fullName>
    </recommendedName>
</protein>
<evidence type="ECO:0000259" key="1">
    <source>
        <dbReference type="Pfam" id="PF08906"/>
    </source>
</evidence>
<keyword evidence="3" id="KW-1185">Reference proteome</keyword>
<dbReference type="EMBL" id="BAABRN010000078">
    <property type="protein sequence ID" value="GAA5503969.1"/>
    <property type="molecule type" value="Genomic_DNA"/>
</dbReference>
<dbReference type="Proteomes" id="UP001458946">
    <property type="component" value="Unassembled WGS sequence"/>
</dbReference>
<sequence>MIEAFLSTYFDNPAGETVKPNLKIHHPVIQKIYEEYGVCASKDGFYRIVDPEEWQEHYMPWFLFIRDEEEVFRGPELYPFITTAFGHAYIFANLEDEDLVGYVSVNDNFHAMGDAGGFFTENLLDPIFYKFNLHGDLYEELSPIEPPLTQDECFGFFPPISLGGEAVIENVQRVKLREHLYFLAQASGLPEE</sequence>
<proteinExistence type="predicted"/>